<evidence type="ECO:0000313" key="1">
    <source>
        <dbReference type="EMBL" id="OWQ86815.1"/>
    </source>
</evidence>
<dbReference type="AlphaFoldDB" id="A0A246J2L1"/>
<comment type="caution">
    <text evidence="1">The sequence shown here is derived from an EMBL/GenBank/DDBJ whole genome shotgun (WGS) entry which is preliminary data.</text>
</comment>
<dbReference type="OrthoDB" id="8481192at2"/>
<keyword evidence="2" id="KW-1185">Reference proteome</keyword>
<name>A0A246J2L1_9BURK</name>
<dbReference type="Proteomes" id="UP000197468">
    <property type="component" value="Unassembled WGS sequence"/>
</dbReference>
<reference evidence="1 2" key="1">
    <citation type="journal article" date="2008" name="Int. J. Syst. Evol. Microbiol.">
        <title>Description of Roseateles aquatilis sp. nov. and Roseateles terrae sp. nov., in the class Betaproteobacteria, and emended description of the genus Roseateles.</title>
        <authorList>
            <person name="Gomila M."/>
            <person name="Bowien B."/>
            <person name="Falsen E."/>
            <person name="Moore E.R."/>
            <person name="Lalucat J."/>
        </authorList>
    </citation>
    <scope>NUCLEOTIDE SEQUENCE [LARGE SCALE GENOMIC DNA]</scope>
    <source>
        <strain evidence="1 2">CCUG 48205</strain>
    </source>
</reference>
<gene>
    <name evidence="1" type="ORF">CDN99_19045</name>
</gene>
<evidence type="ECO:0000313" key="2">
    <source>
        <dbReference type="Proteomes" id="UP000197468"/>
    </source>
</evidence>
<dbReference type="RefSeq" id="WP_088386483.1">
    <property type="nucleotide sequence ID" value="NZ_NIOF01000010.1"/>
</dbReference>
<organism evidence="1 2">
    <name type="scientific">Roseateles aquatilis</name>
    <dbReference type="NCBI Taxonomy" id="431061"/>
    <lineage>
        <taxon>Bacteria</taxon>
        <taxon>Pseudomonadati</taxon>
        <taxon>Pseudomonadota</taxon>
        <taxon>Betaproteobacteria</taxon>
        <taxon>Burkholderiales</taxon>
        <taxon>Sphaerotilaceae</taxon>
        <taxon>Roseateles</taxon>
    </lineage>
</organism>
<proteinExistence type="predicted"/>
<accession>A0A246J2L1</accession>
<protein>
    <submittedName>
        <fullName evidence="1">Uncharacterized protein</fullName>
    </submittedName>
</protein>
<dbReference type="EMBL" id="NIOF01000010">
    <property type="protein sequence ID" value="OWQ86815.1"/>
    <property type="molecule type" value="Genomic_DNA"/>
</dbReference>
<sequence>MLRFNQNGRAGRARSMLRALGLVAGLMGALVPASRSQTDPGYDWSVVGARVTSMEVTYMPDRILFAIESNVGSCGAGTWLTYEGSQGDTAMRHANVKAVYAALVAAKVGGTTIRAYGRNAGCKAIFFYLG</sequence>